<name>A0A9W9UV79_PENBR</name>
<keyword evidence="3" id="KW-1185">Reference proteome</keyword>
<evidence type="ECO:0000256" key="1">
    <source>
        <dbReference type="SAM" id="MobiDB-lite"/>
    </source>
</evidence>
<proteinExistence type="predicted"/>
<reference evidence="2" key="1">
    <citation type="submission" date="2022-12" db="EMBL/GenBank/DDBJ databases">
        <authorList>
            <person name="Petersen C."/>
        </authorList>
    </citation>
    <scope>NUCLEOTIDE SEQUENCE</scope>
    <source>
        <strain evidence="2">IBT 35675</strain>
    </source>
</reference>
<evidence type="ECO:0000313" key="2">
    <source>
        <dbReference type="EMBL" id="KAJ5357804.1"/>
    </source>
</evidence>
<feature type="region of interest" description="Disordered" evidence="1">
    <location>
        <begin position="103"/>
        <end position="157"/>
    </location>
</feature>
<comment type="caution">
    <text evidence="2">The sequence shown here is derived from an EMBL/GenBank/DDBJ whole genome shotgun (WGS) entry which is preliminary data.</text>
</comment>
<accession>A0A9W9UV79</accession>
<gene>
    <name evidence="2" type="ORF">N7541_004962</name>
</gene>
<dbReference type="EMBL" id="JAPZBR010000003">
    <property type="protein sequence ID" value="KAJ5357804.1"/>
    <property type="molecule type" value="Genomic_DNA"/>
</dbReference>
<dbReference type="AlphaFoldDB" id="A0A9W9UV79"/>
<dbReference type="Proteomes" id="UP001148299">
    <property type="component" value="Unassembled WGS sequence"/>
</dbReference>
<feature type="compositionally biased region" description="Basic and acidic residues" evidence="1">
    <location>
        <begin position="103"/>
        <end position="112"/>
    </location>
</feature>
<organism evidence="2 3">
    <name type="scientific">Penicillium brevicompactum</name>
    <dbReference type="NCBI Taxonomy" id="5074"/>
    <lineage>
        <taxon>Eukaryota</taxon>
        <taxon>Fungi</taxon>
        <taxon>Dikarya</taxon>
        <taxon>Ascomycota</taxon>
        <taxon>Pezizomycotina</taxon>
        <taxon>Eurotiomycetes</taxon>
        <taxon>Eurotiomycetidae</taxon>
        <taxon>Eurotiales</taxon>
        <taxon>Aspergillaceae</taxon>
        <taxon>Penicillium</taxon>
    </lineage>
</organism>
<reference evidence="2" key="2">
    <citation type="journal article" date="2023" name="IMA Fungus">
        <title>Comparative genomic study of the Penicillium genus elucidates a diverse pangenome and 15 lateral gene transfer events.</title>
        <authorList>
            <person name="Petersen C."/>
            <person name="Sorensen T."/>
            <person name="Nielsen M.R."/>
            <person name="Sondergaard T.E."/>
            <person name="Sorensen J.L."/>
            <person name="Fitzpatrick D.A."/>
            <person name="Frisvad J.C."/>
            <person name="Nielsen K.L."/>
        </authorList>
    </citation>
    <scope>NUCLEOTIDE SEQUENCE</scope>
    <source>
        <strain evidence="2">IBT 35675</strain>
    </source>
</reference>
<feature type="compositionally biased region" description="Low complexity" evidence="1">
    <location>
        <begin position="137"/>
        <end position="149"/>
    </location>
</feature>
<evidence type="ECO:0000313" key="3">
    <source>
        <dbReference type="Proteomes" id="UP001148299"/>
    </source>
</evidence>
<sequence>MESDATVDPVVMAAMISRARLDAFVSLSEGNCEKFIEYGKHCIDAHAQATKAMMDDIAERVGDGEVFDWEHAMEELKVGLFNYCQAIVKEAELLMPEVLDRPPRKSSLDWARRLPSGKTSSNSLRISPILSKDPTRTSESSTEPMTPTSLNMSDASGESHLIASSRRRLRLFSVSSDDWIKSSTDSTSADEFEVVLPDGMTRVDESIHLGVVMGILSKLYTMAKLMQSILLSYGVESDTSESGLLYWTISFEENITSNDLKTLISIAENLFYSLYARVVIELANIELCGTFKTSIIYKRNSGSFLLPEPDHLYRIVLSFKDALDAPGICSLLRKDAAIHFQQSYISQIVDKTKNADFPLHDKLGYRSHAANIVQDRSGPYCTKWKALIPFFNVIPCRNMAMMSECYLALAPRNATPDDVPFGQLPFIDTSKIAADIRDAENIKDNRIATLAKLEGTSVGEERQKDPKCRTYYLAKQRKCVCFAICVCAKECTKDVLRSCPCAERHVRIMTVRRGLHYRWPGLAFSTTAGTLARMFFHGFASLRRGVTDRQIAGELERAFDSIEALITSEREKDKSMKLEREKAKRDS</sequence>
<protein>
    <submittedName>
        <fullName evidence="2">Uncharacterized protein</fullName>
    </submittedName>
</protein>